<dbReference type="InterPro" id="IPR027417">
    <property type="entry name" value="P-loop_NTPase"/>
</dbReference>
<reference evidence="2 3" key="1">
    <citation type="submission" date="2022-04" db="EMBL/GenBank/DDBJ databases">
        <title>Positive selection, recombination, and allopatry shape intraspecific diversity of widespread and dominant cyanobacteria.</title>
        <authorList>
            <person name="Wei J."/>
            <person name="Shu W."/>
            <person name="Hu C."/>
        </authorList>
    </citation>
    <scope>NUCLEOTIDE SEQUENCE [LARGE SCALE GENOMIC DNA]</scope>
    <source>
        <strain evidence="2 3">DQ-A4</strain>
    </source>
</reference>
<evidence type="ECO:0000313" key="3">
    <source>
        <dbReference type="Proteomes" id="UP001482513"/>
    </source>
</evidence>
<gene>
    <name evidence="2" type="ORF">NC992_21795</name>
</gene>
<comment type="caution">
    <text evidence="2">The sequence shown here is derived from an EMBL/GenBank/DDBJ whole genome shotgun (WGS) entry which is preliminary data.</text>
</comment>
<dbReference type="EMBL" id="JAMPKX010000012">
    <property type="protein sequence ID" value="MEP0949527.1"/>
    <property type="molecule type" value="Genomic_DNA"/>
</dbReference>
<keyword evidence="2" id="KW-0067">ATP-binding</keyword>
<protein>
    <submittedName>
        <fullName evidence="2">ATP-binding domain-containing protein</fullName>
    </submittedName>
</protein>
<dbReference type="InterPro" id="IPR027785">
    <property type="entry name" value="UvrD-like_helicase_C"/>
</dbReference>
<dbReference type="Proteomes" id="UP001482513">
    <property type="component" value="Unassembled WGS sequence"/>
</dbReference>
<dbReference type="GO" id="GO:0005524">
    <property type="term" value="F:ATP binding"/>
    <property type="evidence" value="ECO:0007669"/>
    <property type="project" value="UniProtKB-KW"/>
</dbReference>
<keyword evidence="3" id="KW-1185">Reference proteome</keyword>
<dbReference type="InterPro" id="IPR000212">
    <property type="entry name" value="DNA_helicase_UvrD/REP"/>
</dbReference>
<organism evidence="2 3">
    <name type="scientific">Leptolyngbya subtilissima DQ-A4</name>
    <dbReference type="NCBI Taxonomy" id="2933933"/>
    <lineage>
        <taxon>Bacteria</taxon>
        <taxon>Bacillati</taxon>
        <taxon>Cyanobacteriota</taxon>
        <taxon>Cyanophyceae</taxon>
        <taxon>Leptolyngbyales</taxon>
        <taxon>Leptolyngbyaceae</taxon>
        <taxon>Leptolyngbya group</taxon>
        <taxon>Leptolyngbya</taxon>
    </lineage>
</organism>
<evidence type="ECO:0000313" key="2">
    <source>
        <dbReference type="EMBL" id="MEP0949527.1"/>
    </source>
</evidence>
<dbReference type="Gene3D" id="3.40.50.300">
    <property type="entry name" value="P-loop containing nucleotide triphosphate hydrolases"/>
    <property type="match status" value="2"/>
</dbReference>
<dbReference type="Pfam" id="PF13538">
    <property type="entry name" value="UvrD_C_2"/>
    <property type="match status" value="1"/>
</dbReference>
<dbReference type="PANTHER" id="PTHR11070:SF45">
    <property type="entry name" value="DNA 3'-5' HELICASE"/>
    <property type="match status" value="1"/>
</dbReference>
<sequence>MATADLWRSWLWQNPDPPSPRQSPGQQLLDQRILILCFNITLAAHLRSLLHGDTMNPQYRDRIEVMHFHGWAKSILGRLPFVSNPDTYDALLGQQVLTALQRFPEADRWDSIMVDEAHTFTREWFQCCVAGLKDPENGDLLVVSDGNQSLYNRSKSTWKSVGIKAQGRTMKLAQNYCNTKEILEAAWTVVKNTDQDLTDDATFPTVMPEAALRQGPRPTLYQSGTKARAVDVAVEQVQRLVMLGYSPSDIAILYRKKPKQDTASFNSMLQHLQDLGLPVYWVTESQETKVNYSARKPGVRVITTLSSLGLEFKAVLLLWVEQFEDCFAEDLNTRSLARRQLYVAMTRAQDELYLIAGGKERVVSALEKSEALNSETNHIIERQIRQPKLSVKPR</sequence>
<dbReference type="RefSeq" id="WP_199325554.1">
    <property type="nucleotide sequence ID" value="NZ_JAMPKX010000012.1"/>
</dbReference>
<dbReference type="PANTHER" id="PTHR11070">
    <property type="entry name" value="UVRD / RECB / PCRA DNA HELICASE FAMILY MEMBER"/>
    <property type="match status" value="1"/>
</dbReference>
<proteinExistence type="predicted"/>
<accession>A0ABV0K9Z0</accession>
<feature type="domain" description="UvrD-like helicase C-terminal" evidence="1">
    <location>
        <begin position="299"/>
        <end position="355"/>
    </location>
</feature>
<dbReference type="SUPFAM" id="SSF52540">
    <property type="entry name" value="P-loop containing nucleoside triphosphate hydrolases"/>
    <property type="match status" value="1"/>
</dbReference>
<keyword evidence="2" id="KW-0547">Nucleotide-binding</keyword>
<evidence type="ECO:0000259" key="1">
    <source>
        <dbReference type="Pfam" id="PF13538"/>
    </source>
</evidence>
<name>A0ABV0K9Z0_9CYAN</name>